<dbReference type="InterPro" id="IPR042045">
    <property type="entry name" value="EXOC6/Sec15_C_dom1"/>
</dbReference>
<dbReference type="InterPro" id="IPR012960">
    <property type="entry name" value="Dyskerin-like"/>
</dbReference>
<dbReference type="InterPro" id="IPR032819">
    <property type="entry name" value="TruB_C"/>
</dbReference>
<evidence type="ECO:0000256" key="8">
    <source>
        <dbReference type="ARBA" id="ARBA00022483"/>
    </source>
</evidence>
<evidence type="ECO:0000256" key="3">
    <source>
        <dbReference type="ARBA" id="ARBA00001896"/>
    </source>
</evidence>
<comment type="similarity">
    <text evidence="4">Belongs to the SEC15 family.</text>
</comment>
<dbReference type="FunFam" id="3.30.2350.10:FF:000001">
    <property type="entry name" value="H/ACA ribonucleoprotein complex subunit CBF5"/>
    <property type="match status" value="1"/>
</dbReference>
<dbReference type="CDD" id="cd21148">
    <property type="entry name" value="PUA_Cbf5"/>
    <property type="match status" value="1"/>
</dbReference>
<dbReference type="GO" id="GO:0031429">
    <property type="term" value="C:box H/ACA snoRNP complex"/>
    <property type="evidence" value="ECO:0007669"/>
    <property type="project" value="TreeGrafter"/>
</dbReference>
<feature type="compositionally biased region" description="Basic residues" evidence="11">
    <location>
        <begin position="1174"/>
        <end position="1185"/>
    </location>
</feature>
<dbReference type="NCBIfam" id="TIGR00451">
    <property type="entry name" value="unchar_dom_2"/>
    <property type="match status" value="1"/>
</dbReference>
<proteinExistence type="inferred from homology"/>
<reference evidence="14" key="1">
    <citation type="submission" date="2020-06" db="EMBL/GenBank/DDBJ databases">
        <title>Genomes of multiple members of Pneumocystis genus reveal paths to human pathogen Pneumocystis jirovecii.</title>
        <authorList>
            <person name="Cisse O.H."/>
            <person name="Ma L."/>
            <person name="Dekker J."/>
            <person name="Khil P."/>
            <person name="Jo J."/>
            <person name="Brenchley J."/>
            <person name="Blair R."/>
            <person name="Pahar B."/>
            <person name="Chabe M."/>
            <person name="Van Rompay K.A."/>
            <person name="Keesler R."/>
            <person name="Sukura A."/>
            <person name="Hirsch V."/>
            <person name="Kutty G."/>
            <person name="Liu Y."/>
            <person name="Peng L."/>
            <person name="Chen J."/>
            <person name="Song J."/>
            <person name="Weissenbacher-Lang C."/>
            <person name="Xu J."/>
            <person name="Upham N.S."/>
            <person name="Stajich J.E."/>
            <person name="Cuomo C.A."/>
            <person name="Cushion M.T."/>
            <person name="Kovacs J.A."/>
        </authorList>
    </citation>
    <scope>NUCLEOTIDE SEQUENCE</scope>
    <source>
        <strain evidence="14">2A</strain>
    </source>
</reference>
<dbReference type="Pfam" id="PF01472">
    <property type="entry name" value="PUA"/>
    <property type="match status" value="1"/>
</dbReference>
<dbReference type="GO" id="GO:0000495">
    <property type="term" value="P:box H/ACA sno(s)RNA 3'-end processing"/>
    <property type="evidence" value="ECO:0007669"/>
    <property type="project" value="TreeGrafter"/>
</dbReference>
<protein>
    <recommendedName>
        <fullName evidence="6">H/ACA ribonucleoprotein complex subunit CBF5</fullName>
    </recommendedName>
    <alternativeName>
        <fullName evidence="10">H/ACA ribonucleoprotein complex subunit cbf5</fullName>
    </alternativeName>
</protein>
<dbReference type="Pfam" id="PF08068">
    <property type="entry name" value="DKCLD"/>
    <property type="match status" value="1"/>
</dbReference>
<keyword evidence="9" id="KW-0413">Isomerase</keyword>
<keyword evidence="7" id="KW-0813">Transport</keyword>
<dbReference type="Pfam" id="PF16198">
    <property type="entry name" value="TruB_C_2"/>
    <property type="match status" value="1"/>
</dbReference>
<dbReference type="GO" id="GO:1990481">
    <property type="term" value="P:mRNA pseudouridine synthesis"/>
    <property type="evidence" value="ECO:0007669"/>
    <property type="project" value="TreeGrafter"/>
</dbReference>
<evidence type="ECO:0000256" key="6">
    <source>
        <dbReference type="ARBA" id="ARBA00019272"/>
    </source>
</evidence>
<evidence type="ECO:0000256" key="11">
    <source>
        <dbReference type="SAM" id="MobiDB-lite"/>
    </source>
</evidence>
<evidence type="ECO:0000259" key="12">
    <source>
        <dbReference type="SMART" id="SM00359"/>
    </source>
</evidence>
<feature type="domain" description="Dyskerin-like" evidence="13">
    <location>
        <begin position="760"/>
        <end position="818"/>
    </location>
</feature>
<dbReference type="NCBIfam" id="TIGR00425">
    <property type="entry name" value="CBF5"/>
    <property type="match status" value="1"/>
</dbReference>
<dbReference type="GO" id="GO:0009982">
    <property type="term" value="F:pseudouridine synthase activity"/>
    <property type="evidence" value="ECO:0007669"/>
    <property type="project" value="InterPro"/>
</dbReference>
<dbReference type="InterPro" id="IPR004802">
    <property type="entry name" value="tRNA_PsdUridine_synth_B_fam"/>
</dbReference>
<dbReference type="Pfam" id="PF01509">
    <property type="entry name" value="TruB_N"/>
    <property type="match status" value="1"/>
</dbReference>
<dbReference type="GO" id="GO:0031120">
    <property type="term" value="P:snRNA pseudouridine synthesis"/>
    <property type="evidence" value="ECO:0007669"/>
    <property type="project" value="TreeGrafter"/>
</dbReference>
<dbReference type="SMART" id="SM01136">
    <property type="entry name" value="DKCLD"/>
    <property type="match status" value="1"/>
</dbReference>
<dbReference type="EMBL" id="CP054545">
    <property type="protein sequence ID" value="QSL66761.1"/>
    <property type="molecule type" value="Genomic_DNA"/>
</dbReference>
<dbReference type="GO" id="GO:0006887">
    <property type="term" value="P:exocytosis"/>
    <property type="evidence" value="ECO:0007669"/>
    <property type="project" value="UniProtKB-KW"/>
</dbReference>
<comment type="catalytic activity">
    <reaction evidence="1">
        <text>a uridine in mRNA = a pseudouridine in mRNA</text>
        <dbReference type="Rhea" id="RHEA:56644"/>
        <dbReference type="Rhea" id="RHEA-COMP:14658"/>
        <dbReference type="Rhea" id="RHEA-COMP:14659"/>
        <dbReference type="ChEBI" id="CHEBI:65314"/>
        <dbReference type="ChEBI" id="CHEBI:65315"/>
    </reaction>
</comment>
<dbReference type="InterPro" id="IPR036974">
    <property type="entry name" value="PUA_sf"/>
</dbReference>
<feature type="compositionally biased region" description="Polar residues" evidence="11">
    <location>
        <begin position="1134"/>
        <end position="1149"/>
    </location>
</feature>
<dbReference type="InterPro" id="IPR002501">
    <property type="entry name" value="PsdUridine_synth_N"/>
</dbReference>
<dbReference type="GO" id="GO:0003723">
    <property type="term" value="F:RNA binding"/>
    <property type="evidence" value="ECO:0007669"/>
    <property type="project" value="InterPro"/>
</dbReference>
<dbReference type="PROSITE" id="PS50890">
    <property type="entry name" value="PUA"/>
    <property type="match status" value="1"/>
</dbReference>
<feature type="region of interest" description="Disordered" evidence="11">
    <location>
        <begin position="1134"/>
        <end position="1185"/>
    </location>
</feature>
<dbReference type="InterPro" id="IPR046361">
    <property type="entry name" value="EXOC6/Sec15_C"/>
</dbReference>
<evidence type="ECO:0000256" key="5">
    <source>
        <dbReference type="ARBA" id="ARBA00008999"/>
    </source>
</evidence>
<dbReference type="SMART" id="SM00359">
    <property type="entry name" value="PUA"/>
    <property type="match status" value="1"/>
</dbReference>
<dbReference type="PANTHER" id="PTHR23127:SF0">
    <property type="entry name" value="H_ACA RIBONUCLEOPROTEIN COMPLEX SUBUNIT DKC1"/>
    <property type="match status" value="1"/>
</dbReference>
<dbReference type="SUPFAM" id="SSF55120">
    <property type="entry name" value="Pseudouridine synthase"/>
    <property type="match status" value="1"/>
</dbReference>
<dbReference type="Pfam" id="PF20651">
    <property type="entry name" value="EXOC6_Sec15_N"/>
    <property type="match status" value="1"/>
</dbReference>
<dbReference type="Gene3D" id="3.30.2350.10">
    <property type="entry name" value="Pseudouridine synthase"/>
    <property type="match status" value="1"/>
</dbReference>
<dbReference type="Gene3D" id="1.20.58.670">
    <property type="entry name" value="Dsl1p vesicle tethering complex, Tip20p subunit, domain D"/>
    <property type="match status" value="1"/>
</dbReference>
<sequence length="1185" mass="137228">MNGYASEKMAEFKETDFEELIEQCVLGSSYVEEFMPVLKKACESGTQNDLLHVWGVWALQKKEEVEQTCLEYYQMFVEWIERLLNVRQSLVMLTDQLHYLNWDIQRNVAGLASKKRALVEARLMSQNMKEASEMIRTCLKVLCLVNKIHEWIGNREFYRALKSLDELQTVDLKDVLEFRFSKNICDSIPSIKQRIQDAVMRNLKEWLLTLRISSTKVGQLAFQKTIERQKMWNQCIKMDPRLQSCEFNSPVEWVLSEWDDYDVTSNEHVRIDFTCLFESFHIYDELGLRDEFRMSYENDRRMQKDLLIPYSMIDSLWDSLCDKLIENISNSIKDVDDLQLIQDIKSLVLLFIQTIETYDYSMKKLYNFSLSLFETYSRLLKAQFSKDFEHIVTDDDYMPIVINNMEDYQKILDVSWYNPGDFSDSIKFPVTLPFSQVYPLCCVDIRNFVNKYYKFAEGYYNHCHDIDDILKQILDELLVGHVKKKLTERLSLNNLSQLVQIIINLEHFEKACDELDSLLLEIQASDKASNLKLRAKMEFRDAIKDAEKRIFELVNSKIDDFLGISDYDWQAATKQDEPSSYLLEMVSYLTTVMNSTLHNLPHSIKTFVYFGTLDHFASSMMQILLNKSSKKINQNSIFNFNLDLQYLEKFVQDLSEPSISYADTFLELRQSLNLILSENPEEYLNSDIQLKKYSRIKPQTAILLLEKLILSETNKPPDEKRLSIIRSSESAINSLMGSVSEIQTKTDYFIKPENLSCNADTSSWPLLLKNYDKLVIRTGHYTPIPHGSSPLKRDLKTYISSGVINLDKPANPSSHEVVAWIKRILRCEKTGHSGTLDPKVTGCLVVCIDRATRLVKSQQGAGKEYVCVIRFHDALSSEKKFAQSLETLTGALFQRPPLISAVKRQLRIRTIHESKLLEFDNDRHLGVFRVSCEAGTYIRTLCVHLGLILGVGAHMQELRRIRSGCLSEMDGLVTMHDVLDAQWEYDNTRDESYLRRVIRPLESLLVSYKRIVVKDSAVNAICYGAKLMIPGLLRYESGIELNEEVVLMTTKGEAIALGIAQMSMVELSTCDHGVVAKIKRCIMERDTYPRRWGLGPQSMKKRILKKEGKLDKYGRVNEATPEEWKSTYVDYSLPSEQSSAQVKDTTCIRTDTAVKEKRKKDRMDESKVSDNSGKKRKIEKKKKDK</sequence>
<dbReference type="OrthoDB" id="10267033at2759"/>
<dbReference type="InterPro" id="IPR002478">
    <property type="entry name" value="PUA"/>
</dbReference>
<dbReference type="InterPro" id="IPR015947">
    <property type="entry name" value="PUA-like_sf"/>
</dbReference>
<evidence type="ECO:0000256" key="2">
    <source>
        <dbReference type="ARBA" id="ARBA00001832"/>
    </source>
</evidence>
<dbReference type="InterPro" id="IPR048359">
    <property type="entry name" value="EXOC6_Sec15_N"/>
</dbReference>
<evidence type="ECO:0000256" key="4">
    <source>
        <dbReference type="ARBA" id="ARBA00007944"/>
    </source>
</evidence>
<keyword evidence="15" id="KW-1185">Reference proteome</keyword>
<evidence type="ECO:0000313" key="15">
    <source>
        <dbReference type="Proteomes" id="UP000663699"/>
    </source>
</evidence>
<dbReference type="GO" id="GO:0031118">
    <property type="term" value="P:rRNA pseudouridine synthesis"/>
    <property type="evidence" value="ECO:0007669"/>
    <property type="project" value="TreeGrafter"/>
</dbReference>
<keyword evidence="8" id="KW-0268">Exocytosis</keyword>
<dbReference type="Gene3D" id="1.10.357.30">
    <property type="entry name" value="Exocyst complex subunit Sec15 C-terminal domain, N-terminal subdomain"/>
    <property type="match status" value="1"/>
</dbReference>
<dbReference type="AlphaFoldDB" id="A0A899FY86"/>
<comment type="catalytic activity">
    <reaction evidence="2">
        <text>uridine in snRNA = pseudouridine in snRNA</text>
        <dbReference type="Rhea" id="RHEA:51124"/>
        <dbReference type="Rhea" id="RHEA-COMP:12891"/>
        <dbReference type="Rhea" id="RHEA-COMP:12892"/>
        <dbReference type="ChEBI" id="CHEBI:65314"/>
        <dbReference type="ChEBI" id="CHEBI:65315"/>
    </reaction>
</comment>
<organism evidence="14 15">
    <name type="scientific">Pneumocystis wakefieldiae</name>
    <dbReference type="NCBI Taxonomy" id="38082"/>
    <lineage>
        <taxon>Eukaryota</taxon>
        <taxon>Fungi</taxon>
        <taxon>Dikarya</taxon>
        <taxon>Ascomycota</taxon>
        <taxon>Taphrinomycotina</taxon>
        <taxon>Pneumocystomycetes</taxon>
        <taxon>Pneumocystaceae</taxon>
        <taxon>Pneumocystis</taxon>
    </lineage>
</organism>
<evidence type="ECO:0000256" key="1">
    <source>
        <dbReference type="ARBA" id="ARBA00001166"/>
    </source>
</evidence>
<dbReference type="NCBIfam" id="NF003280">
    <property type="entry name" value="PRK04270.1"/>
    <property type="match status" value="1"/>
</dbReference>
<dbReference type="SUPFAM" id="SSF88697">
    <property type="entry name" value="PUA domain-like"/>
    <property type="match status" value="1"/>
</dbReference>
<dbReference type="Gene3D" id="2.30.130.10">
    <property type="entry name" value="PUA domain"/>
    <property type="match status" value="1"/>
</dbReference>
<dbReference type="InterPro" id="IPR020103">
    <property type="entry name" value="PsdUridine_synth_cat_dom_sf"/>
</dbReference>
<dbReference type="CDD" id="cd02572">
    <property type="entry name" value="PseudoU_synth_hDyskerin"/>
    <property type="match status" value="1"/>
</dbReference>
<dbReference type="PANTHER" id="PTHR23127">
    <property type="entry name" value="CENTROMERE/MICROTUBULE BINDING PROTEIN CBF5"/>
    <property type="match status" value="1"/>
</dbReference>
<dbReference type="FunFam" id="1.20.58.670:FF:000002">
    <property type="entry name" value="Exocyst complex component"/>
    <property type="match status" value="1"/>
</dbReference>
<evidence type="ECO:0000259" key="13">
    <source>
        <dbReference type="SMART" id="SM01136"/>
    </source>
</evidence>
<evidence type="ECO:0000313" key="14">
    <source>
        <dbReference type="EMBL" id="QSL66761.1"/>
    </source>
</evidence>
<feature type="domain" description="PUA" evidence="12">
    <location>
        <begin position="1009"/>
        <end position="1083"/>
    </location>
</feature>
<dbReference type="InterPro" id="IPR004521">
    <property type="entry name" value="Uncharacterised_CHP00451"/>
</dbReference>
<evidence type="ECO:0000256" key="10">
    <source>
        <dbReference type="ARBA" id="ARBA00072225"/>
    </source>
</evidence>
<comment type="catalytic activity">
    <reaction evidence="3">
        <text>uridine in 5S rRNA = pseudouridine in 5S rRNA</text>
        <dbReference type="Rhea" id="RHEA:47036"/>
        <dbReference type="Rhea" id="RHEA-COMP:11730"/>
        <dbReference type="Rhea" id="RHEA-COMP:11731"/>
        <dbReference type="ChEBI" id="CHEBI:65314"/>
        <dbReference type="ChEBI" id="CHEBI:65315"/>
    </reaction>
</comment>
<name>A0A899FY86_9ASCO</name>
<evidence type="ECO:0000256" key="9">
    <source>
        <dbReference type="ARBA" id="ARBA00023235"/>
    </source>
</evidence>
<comment type="similarity">
    <text evidence="5">Belongs to the pseudouridine synthase TruB family.</text>
</comment>
<dbReference type="Pfam" id="PF04091">
    <property type="entry name" value="Sec15_C"/>
    <property type="match status" value="1"/>
</dbReference>
<gene>
    <name evidence="14" type="ORF">MERGE_001147</name>
</gene>
<accession>A0A899FY86</accession>
<dbReference type="Proteomes" id="UP000663699">
    <property type="component" value="Chromosome 14"/>
</dbReference>
<dbReference type="InterPro" id="IPR042044">
    <property type="entry name" value="EXOC6PINT-1/Sec15/Tip20_C_dom2"/>
</dbReference>
<evidence type="ECO:0000256" key="7">
    <source>
        <dbReference type="ARBA" id="ARBA00022448"/>
    </source>
</evidence>